<keyword evidence="2" id="KW-0560">Oxidoreductase</keyword>
<keyword evidence="2" id="KW-0503">Monooxygenase</keyword>
<evidence type="ECO:0000259" key="1">
    <source>
        <dbReference type="PROSITE" id="PS51725"/>
    </source>
</evidence>
<gene>
    <name evidence="2" type="ORF">WG901_18485</name>
</gene>
<dbReference type="RefSeq" id="WP_339588586.1">
    <property type="nucleotide sequence ID" value="NZ_JBBHJZ010000004.1"/>
</dbReference>
<dbReference type="Proteomes" id="UP001361239">
    <property type="component" value="Unassembled WGS sequence"/>
</dbReference>
<keyword evidence="3" id="KW-1185">Reference proteome</keyword>
<evidence type="ECO:0000313" key="2">
    <source>
        <dbReference type="EMBL" id="MEJ5978647.1"/>
    </source>
</evidence>
<name>A0ABU8S004_9SPHN</name>
<dbReference type="InterPro" id="IPR007138">
    <property type="entry name" value="ABM_dom"/>
</dbReference>
<accession>A0ABU8S004</accession>
<comment type="caution">
    <text evidence="2">The sequence shown here is derived from an EMBL/GenBank/DDBJ whole genome shotgun (WGS) entry which is preliminary data.</text>
</comment>
<dbReference type="GO" id="GO:0004497">
    <property type="term" value="F:monooxygenase activity"/>
    <property type="evidence" value="ECO:0007669"/>
    <property type="project" value="UniProtKB-KW"/>
</dbReference>
<protein>
    <submittedName>
        <fullName evidence="2">Antibiotic biosynthesis monooxygenase</fullName>
    </submittedName>
</protein>
<dbReference type="SUPFAM" id="SSF54909">
    <property type="entry name" value="Dimeric alpha+beta barrel"/>
    <property type="match status" value="1"/>
</dbReference>
<feature type="domain" description="ABM" evidence="1">
    <location>
        <begin position="2"/>
        <end position="93"/>
    </location>
</feature>
<sequence>MIVVVGSFRLPVAHLAAARAAMARVMIATRAEVGCLAYAYAEDLLEPGLIRVNEAWSTREALALHFEQPHMIEWKRERADFGLTDRVMTAYEISGEESL</sequence>
<proteinExistence type="predicted"/>
<dbReference type="PROSITE" id="PS51725">
    <property type="entry name" value="ABM"/>
    <property type="match status" value="1"/>
</dbReference>
<dbReference type="InterPro" id="IPR011008">
    <property type="entry name" value="Dimeric_a/b-barrel"/>
</dbReference>
<organism evidence="2 3">
    <name type="scientific">Novosphingobium anseongense</name>
    <dbReference type="NCBI Taxonomy" id="3133436"/>
    <lineage>
        <taxon>Bacteria</taxon>
        <taxon>Pseudomonadati</taxon>
        <taxon>Pseudomonadota</taxon>
        <taxon>Alphaproteobacteria</taxon>
        <taxon>Sphingomonadales</taxon>
        <taxon>Sphingomonadaceae</taxon>
        <taxon>Novosphingobium</taxon>
    </lineage>
</organism>
<evidence type="ECO:0000313" key="3">
    <source>
        <dbReference type="Proteomes" id="UP001361239"/>
    </source>
</evidence>
<dbReference type="EMBL" id="JBBHJZ010000004">
    <property type="protein sequence ID" value="MEJ5978647.1"/>
    <property type="molecule type" value="Genomic_DNA"/>
</dbReference>
<dbReference type="Gene3D" id="3.30.70.100">
    <property type="match status" value="1"/>
</dbReference>
<dbReference type="Pfam" id="PF03992">
    <property type="entry name" value="ABM"/>
    <property type="match status" value="1"/>
</dbReference>
<reference evidence="2 3" key="1">
    <citation type="submission" date="2024-03" db="EMBL/GenBank/DDBJ databases">
        <authorList>
            <person name="Jo J.-H."/>
        </authorList>
    </citation>
    <scope>NUCLEOTIDE SEQUENCE [LARGE SCALE GENOMIC DNA]</scope>
    <source>
        <strain evidence="2 3">PS1R-30</strain>
    </source>
</reference>